<gene>
    <name evidence="2" type="ORF">SISNIDRAFT_498877</name>
</gene>
<dbReference type="AlphaFoldDB" id="A0A165AB89"/>
<evidence type="ECO:0000313" key="2">
    <source>
        <dbReference type="EMBL" id="KZS98732.1"/>
    </source>
</evidence>
<feature type="compositionally biased region" description="Polar residues" evidence="1">
    <location>
        <begin position="201"/>
        <end position="212"/>
    </location>
</feature>
<dbReference type="Proteomes" id="UP000076722">
    <property type="component" value="Unassembled WGS sequence"/>
</dbReference>
<keyword evidence="3" id="KW-1185">Reference proteome</keyword>
<dbReference type="EMBL" id="KV419394">
    <property type="protein sequence ID" value="KZS98732.1"/>
    <property type="molecule type" value="Genomic_DNA"/>
</dbReference>
<accession>A0A165AB89</accession>
<proteinExistence type="predicted"/>
<name>A0A165AB89_9AGAM</name>
<organism evidence="2 3">
    <name type="scientific">Sistotremastrum niveocremeum HHB9708</name>
    <dbReference type="NCBI Taxonomy" id="1314777"/>
    <lineage>
        <taxon>Eukaryota</taxon>
        <taxon>Fungi</taxon>
        <taxon>Dikarya</taxon>
        <taxon>Basidiomycota</taxon>
        <taxon>Agaricomycotina</taxon>
        <taxon>Agaricomycetes</taxon>
        <taxon>Sistotremastrales</taxon>
        <taxon>Sistotremastraceae</taxon>
        <taxon>Sertulicium</taxon>
        <taxon>Sertulicium niveocremeum</taxon>
    </lineage>
</organism>
<reference evidence="2 3" key="1">
    <citation type="journal article" date="2016" name="Mol. Biol. Evol.">
        <title>Comparative Genomics of Early-Diverging Mushroom-Forming Fungi Provides Insights into the Origins of Lignocellulose Decay Capabilities.</title>
        <authorList>
            <person name="Nagy L.G."/>
            <person name="Riley R."/>
            <person name="Tritt A."/>
            <person name="Adam C."/>
            <person name="Daum C."/>
            <person name="Floudas D."/>
            <person name="Sun H."/>
            <person name="Yadav J.S."/>
            <person name="Pangilinan J."/>
            <person name="Larsson K.H."/>
            <person name="Matsuura K."/>
            <person name="Barry K."/>
            <person name="Labutti K."/>
            <person name="Kuo R."/>
            <person name="Ohm R.A."/>
            <person name="Bhattacharya S.S."/>
            <person name="Shirouzu T."/>
            <person name="Yoshinaga Y."/>
            <person name="Martin F.M."/>
            <person name="Grigoriev I.V."/>
            <person name="Hibbett D.S."/>
        </authorList>
    </citation>
    <scope>NUCLEOTIDE SEQUENCE [LARGE SCALE GENOMIC DNA]</scope>
    <source>
        <strain evidence="2 3">HHB9708</strain>
    </source>
</reference>
<sequence>MSSDLEALAQIWYKTTGILDRAFRNGGALMCSAFSPPLRLDEKDDWLAVRIFIGSFTGSVIDEQEVTLAEPQVTGGHVGNQNPSIKEPNFGALGAPEVRIQEGISSGGTTVGGQHDNEHNINLNHTPIRHVLFVQQEEQVPGTGITTVPPTPRLVALDLEDDVSDLDLAGPSQAVRGDEGQKKRAVRYVLRVVPCLPDSCTSSASMKANSGSKCHRKDGGPSA</sequence>
<feature type="region of interest" description="Disordered" evidence="1">
    <location>
        <begin position="201"/>
        <end position="223"/>
    </location>
</feature>
<evidence type="ECO:0000313" key="3">
    <source>
        <dbReference type="Proteomes" id="UP000076722"/>
    </source>
</evidence>
<protein>
    <submittedName>
        <fullName evidence="2">Uncharacterized protein</fullName>
    </submittedName>
</protein>
<evidence type="ECO:0000256" key="1">
    <source>
        <dbReference type="SAM" id="MobiDB-lite"/>
    </source>
</evidence>